<dbReference type="EMBL" id="CAJNOO010000224">
    <property type="protein sequence ID" value="CAF0864961.1"/>
    <property type="molecule type" value="Genomic_DNA"/>
</dbReference>
<proteinExistence type="predicted"/>
<accession>A0A813X4Y0</accession>
<name>A0A813X4Y0_9BILA</name>
<gene>
    <name evidence="1" type="ORF">RFH988_LOCUS7167</name>
</gene>
<dbReference type="Proteomes" id="UP000663882">
    <property type="component" value="Unassembled WGS sequence"/>
</dbReference>
<dbReference type="AlphaFoldDB" id="A0A813X4Y0"/>
<dbReference type="Gene3D" id="2.120.10.30">
    <property type="entry name" value="TolB, C-terminal domain"/>
    <property type="match status" value="1"/>
</dbReference>
<dbReference type="InterPro" id="IPR011042">
    <property type="entry name" value="6-blade_b-propeller_TolB-like"/>
</dbReference>
<reference evidence="1" key="1">
    <citation type="submission" date="2021-02" db="EMBL/GenBank/DDBJ databases">
        <authorList>
            <person name="Nowell W R."/>
        </authorList>
    </citation>
    <scope>NUCLEOTIDE SEQUENCE</scope>
</reference>
<organism evidence="1 2">
    <name type="scientific">Rotaria sordida</name>
    <dbReference type="NCBI Taxonomy" id="392033"/>
    <lineage>
        <taxon>Eukaryota</taxon>
        <taxon>Metazoa</taxon>
        <taxon>Spiralia</taxon>
        <taxon>Gnathifera</taxon>
        <taxon>Rotifera</taxon>
        <taxon>Eurotatoria</taxon>
        <taxon>Bdelloidea</taxon>
        <taxon>Philodinida</taxon>
        <taxon>Philodinidae</taxon>
        <taxon>Rotaria</taxon>
    </lineage>
</organism>
<dbReference type="SUPFAM" id="SSF63825">
    <property type="entry name" value="YWTD domain"/>
    <property type="match status" value="1"/>
</dbReference>
<protein>
    <submittedName>
        <fullName evidence="1">Uncharacterized protein</fullName>
    </submittedName>
</protein>
<dbReference type="OrthoDB" id="10229184at2759"/>
<evidence type="ECO:0000313" key="1">
    <source>
        <dbReference type="EMBL" id="CAF0864961.1"/>
    </source>
</evidence>
<comment type="caution">
    <text evidence="1">The sequence shown here is derived from an EMBL/GenBank/DDBJ whole genome shotgun (WGS) entry which is preliminary data.</text>
</comment>
<sequence length="291" mass="32843">MSHAITIDLIINNGTLKTCLPSRTSIYNQTGQILVGENLQNYYWKFRLNRQHSTDLFLDQQKKRLYVTETDRVIMFDINFLEQGFFILGESCDRWPNLKEMRSSFIDFDDNLFEITGFDGIAILNSSIKFEAMAYDETNGDIYVLNIKRNNIIKYTIEREVTLYNNTVNSFDNETDITQCEIASDSTWMPTGEVILGNTALGCGSAKEQLCLPTQLFITSDDILYILDSGNLRIQKYNLTDKTVSTAISRGLIFIPLSIYVIGSPAMHDQSISTLLTSNISSLSSTSSASS</sequence>
<evidence type="ECO:0000313" key="2">
    <source>
        <dbReference type="Proteomes" id="UP000663882"/>
    </source>
</evidence>